<dbReference type="AlphaFoldDB" id="A0ABD3H925"/>
<proteinExistence type="predicted"/>
<evidence type="ECO:0000313" key="2">
    <source>
        <dbReference type="Proteomes" id="UP001633002"/>
    </source>
</evidence>
<accession>A0ABD3H925</accession>
<dbReference type="SUPFAM" id="SSF56219">
    <property type="entry name" value="DNase I-like"/>
    <property type="match status" value="1"/>
</dbReference>
<organism evidence="1 2">
    <name type="scientific">Riccia sorocarpa</name>
    <dbReference type="NCBI Taxonomy" id="122646"/>
    <lineage>
        <taxon>Eukaryota</taxon>
        <taxon>Viridiplantae</taxon>
        <taxon>Streptophyta</taxon>
        <taxon>Embryophyta</taxon>
        <taxon>Marchantiophyta</taxon>
        <taxon>Marchantiopsida</taxon>
        <taxon>Marchantiidae</taxon>
        <taxon>Marchantiales</taxon>
        <taxon>Ricciaceae</taxon>
        <taxon>Riccia</taxon>
    </lineage>
</organism>
<name>A0ABD3H925_9MARC</name>
<gene>
    <name evidence="1" type="ORF">R1sor_014112</name>
</gene>
<dbReference type="Proteomes" id="UP001633002">
    <property type="component" value="Unassembled WGS sequence"/>
</dbReference>
<dbReference type="InterPro" id="IPR036691">
    <property type="entry name" value="Endo/exonu/phosph_ase_sf"/>
</dbReference>
<dbReference type="EMBL" id="JBJQOH010000004">
    <property type="protein sequence ID" value="KAL3687803.1"/>
    <property type="molecule type" value="Genomic_DNA"/>
</dbReference>
<dbReference type="Gene3D" id="3.60.10.10">
    <property type="entry name" value="Endonuclease/exonuclease/phosphatase"/>
    <property type="match status" value="1"/>
</dbReference>
<comment type="caution">
    <text evidence="1">The sequence shown here is derived from an EMBL/GenBank/DDBJ whole genome shotgun (WGS) entry which is preliminary data.</text>
</comment>
<keyword evidence="2" id="KW-1185">Reference proteome</keyword>
<protein>
    <submittedName>
        <fullName evidence="1">Uncharacterized protein</fullName>
    </submittedName>
</protein>
<reference evidence="1 2" key="1">
    <citation type="submission" date="2024-09" db="EMBL/GenBank/DDBJ databases">
        <title>Chromosome-scale assembly of Riccia sorocarpa.</title>
        <authorList>
            <person name="Paukszto L."/>
        </authorList>
    </citation>
    <scope>NUCLEOTIDE SEQUENCE [LARGE SCALE GENOMIC DNA]</scope>
    <source>
        <strain evidence="1">LP-2024</strain>
        <tissue evidence="1">Aerial parts of the thallus</tissue>
    </source>
</reference>
<evidence type="ECO:0000313" key="1">
    <source>
        <dbReference type="EMBL" id="KAL3687803.1"/>
    </source>
</evidence>
<sequence length="418" mass="47679">MAEVKDEVKGVREKVQGLQEEMCSWKAQVASKPEDFESRLDSLQRSISERQEVFFGKILDQIEGKIDACADVARGTRESLVKEVNDRLDEVQKVCSAAPERIRADVDNIQKQLDAKAVTLEQQTVLMNGVLGEQRKMLDEARGSTAQPEIVQVMAELDGKMRTYADTVRSSQMAALRDQEWETRAREERCRNIGIVGLLETEGEDSMDLVLKFFKDDLRVTDPEVDFVSRAGNREKRDRPILVRFRSLEGRGRVMGNRGLLKGRRVWLDPDLTLAQVEERRAEVLKTLRVGYWNVRGLSEAVILGGKILWKEVDVVALAETWEVNGEACVEIPGFTRIVTVWNKKRFQLGRGFGGLAVWCRNRLGIKVTVEHSDVRNQFICLQLHEGRSKGFLIFTYFAPLGSPAYERWSQELTRYLT</sequence>